<dbReference type="SUPFAM" id="SSF49464">
    <property type="entry name" value="Carboxypeptidase regulatory domain-like"/>
    <property type="match status" value="1"/>
</dbReference>
<dbReference type="KEGG" id="buy:D8S85_00245"/>
<dbReference type="Gene3D" id="2.60.40.1120">
    <property type="entry name" value="Carboxypeptidase-like, regulatory domain"/>
    <property type="match status" value="1"/>
</dbReference>
<comment type="similarity">
    <text evidence="7">Belongs to the TonB-dependent receptor family.</text>
</comment>
<evidence type="ECO:0000313" key="9">
    <source>
        <dbReference type="EMBL" id="AZS28131.1"/>
    </source>
</evidence>
<organism evidence="9 10">
    <name type="scientific">Butyricimonas faecalis</name>
    <dbReference type="NCBI Taxonomy" id="2093856"/>
    <lineage>
        <taxon>Bacteria</taxon>
        <taxon>Pseudomonadati</taxon>
        <taxon>Bacteroidota</taxon>
        <taxon>Bacteroidia</taxon>
        <taxon>Bacteroidales</taxon>
        <taxon>Odoribacteraceae</taxon>
        <taxon>Butyricimonas</taxon>
    </lineage>
</organism>
<comment type="subcellular location">
    <subcellularLocation>
        <location evidence="1 7">Cell outer membrane</location>
        <topology evidence="1 7">Multi-pass membrane protein</topology>
    </subcellularLocation>
</comment>
<evidence type="ECO:0000256" key="5">
    <source>
        <dbReference type="ARBA" id="ARBA00023136"/>
    </source>
</evidence>
<feature type="domain" description="TonB-dependent receptor plug" evidence="8">
    <location>
        <begin position="225"/>
        <end position="353"/>
    </location>
</feature>
<dbReference type="InterPro" id="IPR023996">
    <property type="entry name" value="TonB-dep_OMP_SusC/RagA"/>
</dbReference>
<keyword evidence="10" id="KW-1185">Reference proteome</keyword>
<evidence type="ECO:0000256" key="4">
    <source>
        <dbReference type="ARBA" id="ARBA00022692"/>
    </source>
</evidence>
<dbReference type="InterPro" id="IPR023997">
    <property type="entry name" value="TonB-dep_OMP_SusC/RagA_CS"/>
</dbReference>
<dbReference type="Proteomes" id="UP000270673">
    <property type="component" value="Chromosome"/>
</dbReference>
<accession>A0A3Q9IKS7</accession>
<dbReference type="AlphaFoldDB" id="A0A3Q9IKS7"/>
<dbReference type="InterPro" id="IPR037066">
    <property type="entry name" value="Plug_dom_sf"/>
</dbReference>
<keyword evidence="6 7" id="KW-0998">Cell outer membrane</keyword>
<evidence type="ECO:0000256" key="1">
    <source>
        <dbReference type="ARBA" id="ARBA00004571"/>
    </source>
</evidence>
<evidence type="ECO:0000256" key="3">
    <source>
        <dbReference type="ARBA" id="ARBA00022452"/>
    </source>
</evidence>
<dbReference type="Pfam" id="PF07715">
    <property type="entry name" value="Plug"/>
    <property type="match status" value="1"/>
</dbReference>
<dbReference type="InterPro" id="IPR036942">
    <property type="entry name" value="Beta-barrel_TonB_sf"/>
</dbReference>
<proteinExistence type="inferred from homology"/>
<dbReference type="EMBL" id="CP032819">
    <property type="protein sequence ID" value="AZS28131.1"/>
    <property type="molecule type" value="Genomic_DNA"/>
</dbReference>
<dbReference type="Gene3D" id="2.170.130.10">
    <property type="entry name" value="TonB-dependent receptor, plug domain"/>
    <property type="match status" value="1"/>
</dbReference>
<dbReference type="SUPFAM" id="SSF56935">
    <property type="entry name" value="Porins"/>
    <property type="match status" value="1"/>
</dbReference>
<keyword evidence="5 7" id="KW-0472">Membrane</keyword>
<evidence type="ECO:0000259" key="8">
    <source>
        <dbReference type="Pfam" id="PF07715"/>
    </source>
</evidence>
<dbReference type="NCBIfam" id="TIGR04057">
    <property type="entry name" value="SusC_RagA_signa"/>
    <property type="match status" value="1"/>
</dbReference>
<evidence type="ECO:0000256" key="7">
    <source>
        <dbReference type="PROSITE-ProRule" id="PRU01360"/>
    </source>
</evidence>
<dbReference type="InterPro" id="IPR012910">
    <property type="entry name" value="Plug_dom"/>
</dbReference>
<dbReference type="Pfam" id="PF13715">
    <property type="entry name" value="CarbopepD_reg_2"/>
    <property type="match status" value="1"/>
</dbReference>
<dbReference type="NCBIfam" id="TIGR04056">
    <property type="entry name" value="OMP_RagA_SusC"/>
    <property type="match status" value="1"/>
</dbReference>
<evidence type="ECO:0000313" key="10">
    <source>
        <dbReference type="Proteomes" id="UP000270673"/>
    </source>
</evidence>
<dbReference type="InterPro" id="IPR039426">
    <property type="entry name" value="TonB-dep_rcpt-like"/>
</dbReference>
<keyword evidence="2 7" id="KW-0813">Transport</keyword>
<protein>
    <submittedName>
        <fullName evidence="9">SusC/RagA family TonB-linked outer membrane protein</fullName>
    </submittedName>
</protein>
<dbReference type="InterPro" id="IPR008969">
    <property type="entry name" value="CarboxyPept-like_regulatory"/>
</dbReference>
<dbReference type="Gene3D" id="2.40.170.20">
    <property type="entry name" value="TonB-dependent receptor, beta-barrel domain"/>
    <property type="match status" value="1"/>
</dbReference>
<sequence length="1228" mass="138796">MEKKRMFRCLLREKRDSNYFLMMRLTIVLTILLTMNVFGTVNSQIVNLKCKNTPLREVFRSLKQQTGYLFVFNEEEIDRTHRVSVDIHDRTLVQTMDEVLRGLPYSYELLSDMVVIKPILEKIRMQVQDSLPKQMEVTGVVKDCQGEPLPGVSVVIKGTTIGVATDVNGKFRILLEKKKQVLKFSFIGIETKEVVWNGQRTMDVLLNDDCVNIKEVVVTGYQTIDKRKLTSSISSLGEEDLTYKGALTVDQMLEGKVPGLLAMTLSTTPGAATKMRLRGTSTFTGTREPLWVIDGVIYENPVPLTADEINSWDNVNLIGNAITGLNPQDIERIDVLKDASATAIYGTRAANGVIVVTTKTGKVGGTLLSYSFNASVTQRPTYNDFELMSSKERIDVSREIMERGLYFENTPQRMGYEGLMMDYWDKKISFAEFQAGVSRMESQNTDWFKELYRNSFSQSHNLSLSGGNETTRYYFSFGYTNSKGAEKGADLSRLTARMNLSSRLRENILLDVRLSGSLQDADYNPGYYSAFDEAYYTNRTIPARNADGSLYYVDKEVNDEHITQTKVLARYNIMNEFANGGQSIINKSLNLTAALNWELLPNLRYMGTVGLTTTTNLTESWMGEKSFYIANLRGWDYGDKPAGDIAMKGILDGGIYSNGMMNQYDWTVRNQINYNFTLNEVHNFNIDLGQEAKSTIYKGAQGSVFPGYMPDEGKTFSMFPMISPGDIYEYPTAIRRWFLSSSDGVFPVITDRRENSLSFYGTFTYSYQNLYSLNFNIRNDGSNRFGQYKNEKFNPVWSVSGRWNLSDEAFMNSGWIESLALRMSYGYRGNVPSESPYMIIDRPRKQTVSGELGALVQAFPNANLKWEKTSTVNIGLDWAFFGGRISGALEYYYSKSVDLITERPVSLVNGISSLKVNDGKLTNSGIDFNISTKNIETKDFKWRTSLSFSHTKNKVTRGAKTVEGTVNTYMNYVNGSVIKEGSSVDGFYSYQFDRLDEYGLPRFKNLTGNSSNMTNEEFLSTIFTYSGTRTPTAYGSFSTEFMYKKLSLRAEFSYKFGYKVRMLRLYQNDKNALPAPEDNMTKVMVNRWRQPGDEAYTNIPGLSNEELAVPEGDVMPSESVAYKYTMVDVAFRNIVGPSTYTGWYMYDHSNLRVAKADNIRVRSISLGYSLGGNWLKKLGVGGARLDFSVQNIGVIVFDKKLKGQDPDQVQSVGMPTLPTYNLSLNVNF</sequence>
<dbReference type="OrthoDB" id="9768177at2"/>
<gene>
    <name evidence="9" type="ORF">D8S85_00245</name>
</gene>
<evidence type="ECO:0000256" key="6">
    <source>
        <dbReference type="ARBA" id="ARBA00023237"/>
    </source>
</evidence>
<dbReference type="PROSITE" id="PS52016">
    <property type="entry name" value="TONB_DEPENDENT_REC_3"/>
    <property type="match status" value="1"/>
</dbReference>
<keyword evidence="3 7" id="KW-1134">Transmembrane beta strand</keyword>
<dbReference type="GO" id="GO:0009279">
    <property type="term" value="C:cell outer membrane"/>
    <property type="evidence" value="ECO:0007669"/>
    <property type="project" value="UniProtKB-SubCell"/>
</dbReference>
<evidence type="ECO:0000256" key="2">
    <source>
        <dbReference type="ARBA" id="ARBA00022448"/>
    </source>
</evidence>
<reference evidence="9 10" key="1">
    <citation type="submission" date="2018-10" db="EMBL/GenBank/DDBJ databases">
        <title>Butyricimonas faecalis sp. nov., isolated from human faeces and emended description of the genus Butyricimonas.</title>
        <authorList>
            <person name="Le Roy T."/>
            <person name="Van der Smissen P."/>
            <person name="Paquot A."/>
            <person name="Delzenne N."/>
            <person name="Muccioli G."/>
            <person name="Collet J.-F."/>
            <person name="Cani P.D."/>
        </authorList>
    </citation>
    <scope>NUCLEOTIDE SEQUENCE [LARGE SCALE GENOMIC DNA]</scope>
    <source>
        <strain evidence="9 10">H184</strain>
    </source>
</reference>
<keyword evidence="4 7" id="KW-0812">Transmembrane</keyword>
<name>A0A3Q9IKS7_9BACT</name>